<dbReference type="Gene3D" id="1.10.510.10">
    <property type="entry name" value="Transferase(Phosphotransferase) domain 1"/>
    <property type="match status" value="1"/>
</dbReference>
<dbReference type="InterPro" id="IPR000719">
    <property type="entry name" value="Prot_kinase_dom"/>
</dbReference>
<dbReference type="SUPFAM" id="SSF56112">
    <property type="entry name" value="Protein kinase-like (PK-like)"/>
    <property type="match status" value="1"/>
</dbReference>
<dbReference type="GO" id="GO:0005524">
    <property type="term" value="F:ATP binding"/>
    <property type="evidence" value="ECO:0007669"/>
    <property type="project" value="UniProtKB-KW"/>
</dbReference>
<protein>
    <recommendedName>
        <fullName evidence="4">Protein kinase domain-containing protein</fullName>
    </recommendedName>
</protein>
<comment type="caution">
    <text evidence="5">The sequence shown here is derived from an EMBL/GenBank/DDBJ whole genome shotgun (WGS) entry which is preliminary data.</text>
</comment>
<dbReference type="PROSITE" id="PS50011">
    <property type="entry name" value="PROTEIN_KINASE_DOM"/>
    <property type="match status" value="1"/>
</dbReference>
<reference evidence="5 6" key="1">
    <citation type="journal article" date="2017" name="Curr. Biol.">
        <title>Genome architecture and evolution of a unichromosomal asexual nematode.</title>
        <authorList>
            <person name="Fradin H."/>
            <person name="Zegar C."/>
            <person name="Gutwein M."/>
            <person name="Lucas J."/>
            <person name="Kovtun M."/>
            <person name="Corcoran D."/>
            <person name="Baugh L.R."/>
            <person name="Kiontke K."/>
            <person name="Gunsalus K."/>
            <person name="Fitch D.H."/>
            <person name="Piano F."/>
        </authorList>
    </citation>
    <scope>NUCLEOTIDE SEQUENCE [LARGE SCALE GENOMIC DNA]</scope>
    <source>
        <strain evidence="5">PF1309</strain>
    </source>
</reference>
<keyword evidence="6" id="KW-1185">Reference proteome</keyword>
<name>A0A2A2J4L1_9BILA</name>
<evidence type="ECO:0000256" key="1">
    <source>
        <dbReference type="ARBA" id="ARBA00022741"/>
    </source>
</evidence>
<evidence type="ECO:0000313" key="5">
    <source>
        <dbReference type="EMBL" id="PAV56422.1"/>
    </source>
</evidence>
<evidence type="ECO:0000259" key="4">
    <source>
        <dbReference type="PROSITE" id="PS50011"/>
    </source>
</evidence>
<dbReference type="InterPro" id="IPR011009">
    <property type="entry name" value="Kinase-like_dom_sf"/>
</dbReference>
<evidence type="ECO:0000313" key="6">
    <source>
        <dbReference type="Proteomes" id="UP000218231"/>
    </source>
</evidence>
<dbReference type="InterPro" id="IPR001245">
    <property type="entry name" value="Ser-Thr/Tyr_kinase_cat_dom"/>
</dbReference>
<accession>A0A2A2J4L1</accession>
<feature type="domain" description="Protein kinase" evidence="4">
    <location>
        <begin position="79"/>
        <end position="377"/>
    </location>
</feature>
<dbReference type="InterPro" id="IPR050198">
    <property type="entry name" value="Non-receptor_tyrosine_kinases"/>
</dbReference>
<evidence type="ECO:0000256" key="2">
    <source>
        <dbReference type="ARBA" id="ARBA00022840"/>
    </source>
</evidence>
<gene>
    <name evidence="5" type="ORF">WR25_12686</name>
</gene>
<dbReference type="EMBL" id="LIAE01010702">
    <property type="protein sequence ID" value="PAV56422.1"/>
    <property type="molecule type" value="Genomic_DNA"/>
</dbReference>
<dbReference type="Pfam" id="PF07714">
    <property type="entry name" value="PK_Tyr_Ser-Thr"/>
    <property type="match status" value="1"/>
</dbReference>
<feature type="region of interest" description="Disordered" evidence="3">
    <location>
        <begin position="1"/>
        <end position="25"/>
    </location>
</feature>
<keyword evidence="1" id="KW-0547">Nucleotide-binding</keyword>
<dbReference type="GO" id="GO:0004672">
    <property type="term" value="F:protein kinase activity"/>
    <property type="evidence" value="ECO:0007669"/>
    <property type="project" value="InterPro"/>
</dbReference>
<dbReference type="AlphaFoldDB" id="A0A2A2J4L1"/>
<sequence>MKKSTSITSTRCTPSDTRSLRKSSSVQIMKRNKKGRFLFDRENRCNSHCKVKSLWTSSKERNYSQDDSEVSKLKLRRPYYKAQELDLGIFEIAMSREIRPDFLQNLTHFHKSRHYDIYHGVLTGRKNMDVVVKQYFENDPISESSIREELNILNHLSHQNIVYLRAWTILTTPYRLIYDSMNRNLIKHLQTNAGSWQDVVDMAGQIANGLVYLEEEGIIHGNLQAKHIFVMDRPPFCPLVKIGGFRKAKRLAYGESEIYGDVMTPVQTEYAAPEVIRERRFSAKSDIWSYGVVIYEILTKGDRLYPKIKTGDELYRWLEAGNRLERPATSDDIAYNTTRCLVPSPQKAEVDDVHMERIEASKKESNLLSIRKTQLKH</sequence>
<dbReference type="STRING" id="2018661.A0A2A2J4L1"/>
<organism evidence="5 6">
    <name type="scientific">Diploscapter pachys</name>
    <dbReference type="NCBI Taxonomy" id="2018661"/>
    <lineage>
        <taxon>Eukaryota</taxon>
        <taxon>Metazoa</taxon>
        <taxon>Ecdysozoa</taxon>
        <taxon>Nematoda</taxon>
        <taxon>Chromadorea</taxon>
        <taxon>Rhabditida</taxon>
        <taxon>Rhabditina</taxon>
        <taxon>Rhabditomorpha</taxon>
        <taxon>Rhabditoidea</taxon>
        <taxon>Rhabditidae</taxon>
        <taxon>Diploscapter</taxon>
    </lineage>
</organism>
<evidence type="ECO:0000256" key="3">
    <source>
        <dbReference type="SAM" id="MobiDB-lite"/>
    </source>
</evidence>
<dbReference type="PANTHER" id="PTHR24418">
    <property type="entry name" value="TYROSINE-PROTEIN KINASE"/>
    <property type="match status" value="1"/>
</dbReference>
<dbReference type="Proteomes" id="UP000218231">
    <property type="component" value="Unassembled WGS sequence"/>
</dbReference>
<dbReference type="OrthoDB" id="4062651at2759"/>
<keyword evidence="2" id="KW-0067">ATP-binding</keyword>
<proteinExistence type="predicted"/>